<evidence type="ECO:0000313" key="3">
    <source>
        <dbReference type="Proteomes" id="UP000037997"/>
    </source>
</evidence>
<accession>A0A0N1MQ96</accession>
<dbReference type="EMBL" id="JNOC01000029">
    <property type="protein sequence ID" value="KPH55985.1"/>
    <property type="molecule type" value="Genomic_DNA"/>
</dbReference>
<sequence length="419" mass="49822">MPQHILSDKRIALCLYGHLRTYQETYRKLFDNVVEPNQNDGYAIDIFIHTWNEWNSTKGAAGPRLTWYKSFNEKPVSHQDMVELLDKYKPVDCLIEHMEVNNGKYISLQKSLELATKHAKNMKIEYRYFIFTRPDIMFVNPFRLDYFLNFYKTDNVLNDLKLPKEHMFFGSNIFRRMPIADPRYINEYDLFSVSSAPITPKVSNGNSVLYIPINYKLHTDFFLWRETCKIENLEPLVEQKISLQKNIQTQNEGKQIGKDKIDNRQMQSLQIALDFMKKQLELQNKTMELQIKEFESVLHYGTAKSRIHNHLSYKLGKAMIENSKSILGYIRMPYVLSYIKEQHNKEQKQYQERIKNNPNLKLPQLESYPDYQEALEEKECLTYKLGEALMRADRTWYKGGYVKFCFNDLPKLKRKHKGK</sequence>
<evidence type="ECO:0000313" key="2">
    <source>
        <dbReference type="EMBL" id="KPH55985.1"/>
    </source>
</evidence>
<reference evidence="2 3" key="1">
    <citation type="submission" date="2014-06" db="EMBL/GenBank/DDBJ databases">
        <title>Helicobacter pullorum isolates in fresh chicken meat - phenotypic and genotypic features.</title>
        <authorList>
            <person name="Borges V."/>
            <person name="Santos A."/>
            <person name="Correia C.B."/>
            <person name="Saraiva M."/>
            <person name="Menard A."/>
            <person name="Vieira L."/>
            <person name="Sampaio D.A."/>
            <person name="Gomes J.P."/>
            <person name="Oleastro M."/>
        </authorList>
    </citation>
    <scope>NUCLEOTIDE SEQUENCE [LARGE SCALE GENOMIC DNA]</scope>
    <source>
        <strain evidence="2 3">229334/12</strain>
    </source>
</reference>
<dbReference type="PATRIC" id="fig|35818.11.peg.1092"/>
<evidence type="ECO:0000256" key="1">
    <source>
        <dbReference type="SAM" id="Coils"/>
    </source>
</evidence>
<comment type="caution">
    <text evidence="2">The sequence shown here is derived from an EMBL/GenBank/DDBJ whole genome shotgun (WGS) entry which is preliminary data.</text>
</comment>
<dbReference type="Proteomes" id="UP000037997">
    <property type="component" value="Unassembled WGS sequence"/>
</dbReference>
<keyword evidence="1" id="KW-0175">Coiled coil</keyword>
<organism evidence="2 3">
    <name type="scientific">Helicobacter pullorum</name>
    <dbReference type="NCBI Taxonomy" id="35818"/>
    <lineage>
        <taxon>Bacteria</taxon>
        <taxon>Pseudomonadati</taxon>
        <taxon>Campylobacterota</taxon>
        <taxon>Epsilonproteobacteria</taxon>
        <taxon>Campylobacterales</taxon>
        <taxon>Helicobacteraceae</taxon>
        <taxon>Helicobacter</taxon>
    </lineage>
</organism>
<proteinExistence type="predicted"/>
<feature type="coiled-coil region" evidence="1">
    <location>
        <begin position="266"/>
        <end position="297"/>
    </location>
</feature>
<evidence type="ECO:0008006" key="4">
    <source>
        <dbReference type="Google" id="ProtNLM"/>
    </source>
</evidence>
<dbReference type="AlphaFoldDB" id="A0A0N1MQ96"/>
<gene>
    <name evidence="2" type="ORF">HPU229334_05540</name>
</gene>
<name>A0A0N1MQ96_9HELI</name>
<protein>
    <recommendedName>
        <fullName evidence="4">Alpha-2,3-sialyltransferase</fullName>
    </recommendedName>
</protein>